<protein>
    <recommendedName>
        <fullName evidence="4">Alcohol dehydrogenase-like N-terminal domain-containing protein</fullName>
    </recommendedName>
</protein>
<dbReference type="InterPro" id="IPR013154">
    <property type="entry name" value="ADH-like_N"/>
</dbReference>
<dbReference type="AlphaFoldDB" id="A0A7J7P960"/>
<evidence type="ECO:0000256" key="1">
    <source>
        <dbReference type="ARBA" id="ARBA00022723"/>
    </source>
</evidence>
<dbReference type="Gene3D" id="3.90.180.10">
    <property type="entry name" value="Medium-chain alcohol dehydrogenases, catalytic domain"/>
    <property type="match status" value="2"/>
</dbReference>
<dbReference type="InterPro" id="IPR036291">
    <property type="entry name" value="NAD(P)-bd_dom_sf"/>
</dbReference>
<name>A0A7J7P960_9MAGN</name>
<dbReference type="PANTHER" id="PTHR42683">
    <property type="entry name" value="ALDEHYDE REDUCTASE"/>
    <property type="match status" value="1"/>
</dbReference>
<dbReference type="SUPFAM" id="SSF51735">
    <property type="entry name" value="NAD(P)-binding Rossmann-fold domains"/>
    <property type="match status" value="1"/>
</dbReference>
<dbReference type="InterPro" id="IPR011032">
    <property type="entry name" value="GroES-like_sf"/>
</dbReference>
<dbReference type="EMBL" id="JACGCM010000140">
    <property type="protein sequence ID" value="KAF6175873.1"/>
    <property type="molecule type" value="Genomic_DNA"/>
</dbReference>
<sequence>MEVGVVDREHFMLKLSYSKEMGVLRSVQRMIESLGMDVTSTSINPLDEHHMTILSFLHSFTNKTTCRDTGPDDVSLTITHCGICYAGVAWAKNIPRNTIYPAHEIVGIVKEVGSNVRRFKVGDHVGVGPYVNSCKTCEHCKIRDEVHCDVETAHTFNSIDEDGTITRGGYSSYIVIQEGYVFKIPDNYSFISAAPLLCAGITVNAPMMRHKMNEPGKSLGVIGLGGLGHLAVKFGLHSLARSLDFIIDTASRNQPFDSCMALLKPSEVLVLVGFPSEVKFNPMSVLVGLRAISLSIASGTKDMQEMLDFYAANNIHPEVEVILIQYVNEALERMENMDVKYQFVIDIKNSLK</sequence>
<evidence type="ECO:0000313" key="6">
    <source>
        <dbReference type="Proteomes" id="UP000541444"/>
    </source>
</evidence>
<proteinExistence type="predicted"/>
<comment type="caution">
    <text evidence="5">The sequence shown here is derived from an EMBL/GenBank/DDBJ whole genome shotgun (WGS) entry which is preliminary data.</text>
</comment>
<evidence type="ECO:0000313" key="5">
    <source>
        <dbReference type="EMBL" id="KAF6175873.1"/>
    </source>
</evidence>
<dbReference type="GO" id="GO:0046872">
    <property type="term" value="F:metal ion binding"/>
    <property type="evidence" value="ECO:0007669"/>
    <property type="project" value="UniProtKB-KW"/>
</dbReference>
<dbReference type="Pfam" id="PF08240">
    <property type="entry name" value="ADH_N"/>
    <property type="match status" value="1"/>
</dbReference>
<keyword evidence="2" id="KW-0862">Zinc</keyword>
<dbReference type="Gene3D" id="3.40.50.720">
    <property type="entry name" value="NAD(P)-binding Rossmann-like Domain"/>
    <property type="match status" value="2"/>
</dbReference>
<evidence type="ECO:0000256" key="3">
    <source>
        <dbReference type="ARBA" id="ARBA00023002"/>
    </source>
</evidence>
<accession>A0A7J7P960</accession>
<dbReference type="GO" id="GO:0016616">
    <property type="term" value="F:oxidoreductase activity, acting on the CH-OH group of donors, NAD or NADP as acceptor"/>
    <property type="evidence" value="ECO:0007669"/>
    <property type="project" value="InterPro"/>
</dbReference>
<evidence type="ECO:0000256" key="2">
    <source>
        <dbReference type="ARBA" id="ARBA00022833"/>
    </source>
</evidence>
<keyword evidence="3" id="KW-0560">Oxidoreductase</keyword>
<keyword evidence="6" id="KW-1185">Reference proteome</keyword>
<organism evidence="5 6">
    <name type="scientific">Kingdonia uniflora</name>
    <dbReference type="NCBI Taxonomy" id="39325"/>
    <lineage>
        <taxon>Eukaryota</taxon>
        <taxon>Viridiplantae</taxon>
        <taxon>Streptophyta</taxon>
        <taxon>Embryophyta</taxon>
        <taxon>Tracheophyta</taxon>
        <taxon>Spermatophyta</taxon>
        <taxon>Magnoliopsida</taxon>
        <taxon>Ranunculales</taxon>
        <taxon>Circaeasteraceae</taxon>
        <taxon>Kingdonia</taxon>
    </lineage>
</organism>
<feature type="domain" description="Alcohol dehydrogenase-like N-terminal" evidence="4">
    <location>
        <begin position="70"/>
        <end position="186"/>
    </location>
</feature>
<reference evidence="5 6" key="1">
    <citation type="journal article" date="2020" name="IScience">
        <title>Genome Sequencing of the Endangered Kingdonia uniflora (Circaeasteraceae, Ranunculales) Reveals Potential Mechanisms of Evolutionary Specialization.</title>
        <authorList>
            <person name="Sun Y."/>
            <person name="Deng T."/>
            <person name="Zhang A."/>
            <person name="Moore M.J."/>
            <person name="Landis J.B."/>
            <person name="Lin N."/>
            <person name="Zhang H."/>
            <person name="Zhang X."/>
            <person name="Huang J."/>
            <person name="Zhang X."/>
            <person name="Sun H."/>
            <person name="Wang H."/>
        </authorList>
    </citation>
    <scope>NUCLEOTIDE SEQUENCE [LARGE SCALE GENOMIC DNA]</scope>
    <source>
        <strain evidence="5">TB1705</strain>
        <tissue evidence="5">Leaf</tissue>
    </source>
</reference>
<dbReference type="SUPFAM" id="SSF50129">
    <property type="entry name" value="GroES-like"/>
    <property type="match status" value="1"/>
</dbReference>
<dbReference type="OrthoDB" id="1879366at2759"/>
<dbReference type="InterPro" id="IPR047109">
    <property type="entry name" value="CAD-like"/>
</dbReference>
<evidence type="ECO:0000259" key="4">
    <source>
        <dbReference type="Pfam" id="PF08240"/>
    </source>
</evidence>
<gene>
    <name evidence="5" type="ORF">GIB67_003361</name>
</gene>
<keyword evidence="1" id="KW-0479">Metal-binding</keyword>
<dbReference type="Proteomes" id="UP000541444">
    <property type="component" value="Unassembled WGS sequence"/>
</dbReference>